<evidence type="ECO:0000313" key="3">
    <source>
        <dbReference type="EMBL" id="RII41926.1"/>
    </source>
</evidence>
<dbReference type="Pfam" id="PF26035">
    <property type="entry name" value="DUF8010"/>
    <property type="match status" value="1"/>
</dbReference>
<name>A0A399JHJ2_9MICC</name>
<dbReference type="InterPro" id="IPR058323">
    <property type="entry name" value="DUF8010"/>
</dbReference>
<evidence type="ECO:0000259" key="1">
    <source>
        <dbReference type="Pfam" id="PF26035"/>
    </source>
</evidence>
<gene>
    <name evidence="3" type="ORF">DWB68_10390</name>
</gene>
<comment type="caution">
    <text evidence="3">The sequence shown here is derived from an EMBL/GenBank/DDBJ whole genome shotgun (WGS) entry which is preliminary data.</text>
</comment>
<keyword evidence="4" id="KW-1185">Reference proteome</keyword>
<evidence type="ECO:0000313" key="4">
    <source>
        <dbReference type="Proteomes" id="UP000265419"/>
    </source>
</evidence>
<dbReference type="RefSeq" id="WP_119425076.1">
    <property type="nucleotide sequence ID" value="NZ_QQXK01000019.1"/>
</dbReference>
<dbReference type="AlphaFoldDB" id="A0A399JHJ2"/>
<organism evidence="3 4">
    <name type="scientific">Galactobacter valiniphilus</name>
    <dbReference type="NCBI Taxonomy" id="2676122"/>
    <lineage>
        <taxon>Bacteria</taxon>
        <taxon>Bacillati</taxon>
        <taxon>Actinomycetota</taxon>
        <taxon>Actinomycetes</taxon>
        <taxon>Micrococcales</taxon>
        <taxon>Micrococcaceae</taxon>
        <taxon>Galactobacter</taxon>
    </lineage>
</organism>
<dbReference type="Proteomes" id="UP000265419">
    <property type="component" value="Unassembled WGS sequence"/>
</dbReference>
<reference evidence="3 4" key="1">
    <citation type="submission" date="2018-07" db="EMBL/GenBank/DDBJ databases">
        <title>Arthrobacter sp. nov., isolated from raw cow's milk with high bacterial count.</title>
        <authorList>
            <person name="Hahne J."/>
            <person name="Isele D."/>
            <person name="Lipski A."/>
        </authorList>
    </citation>
    <scope>NUCLEOTIDE SEQUENCE [LARGE SCALE GENOMIC DNA]</scope>
    <source>
        <strain evidence="3 4">JZ R-35</strain>
    </source>
</reference>
<protein>
    <submittedName>
        <fullName evidence="3">Uncharacterized protein</fullName>
    </submittedName>
</protein>
<dbReference type="Pfam" id="PF26572">
    <property type="entry name" value="DUF8185"/>
    <property type="match status" value="1"/>
</dbReference>
<feature type="domain" description="DUF8185" evidence="2">
    <location>
        <begin position="122"/>
        <end position="220"/>
    </location>
</feature>
<proteinExistence type="predicted"/>
<evidence type="ECO:0000259" key="2">
    <source>
        <dbReference type="Pfam" id="PF26572"/>
    </source>
</evidence>
<sequence length="221" mass="23117">MSVVEAPLILPEPADVADLDRFLGRAASVREGVCRLVARGQVLALHVAGTFPLMLGATTPTIIGQRGVRLAAPAELDVVVPIAELRDRLARLAREGEGPLVLDVPPSRPSAPWTATLPLAVRWEAVGPAHDDAWAAAARGVASEVQESLPTDPGQPLVFAARDAAWGRPAPELGHGVVAGAAFLAHAYGFLREGARSARYTSGAWERLSAAGGTLLWRAGQ</sequence>
<dbReference type="InterPro" id="IPR058498">
    <property type="entry name" value="DUF8185"/>
</dbReference>
<dbReference type="EMBL" id="QQXK01000019">
    <property type="protein sequence ID" value="RII41926.1"/>
    <property type="molecule type" value="Genomic_DNA"/>
</dbReference>
<feature type="domain" description="DUF8010" evidence="1">
    <location>
        <begin position="6"/>
        <end position="94"/>
    </location>
</feature>
<accession>A0A399JHJ2</accession>